<protein>
    <recommendedName>
        <fullName evidence="3">Tick transposon</fullName>
    </recommendedName>
</protein>
<feature type="chain" id="PRO_5013221181" description="Tick transposon" evidence="1">
    <location>
        <begin position="16"/>
        <end position="385"/>
    </location>
</feature>
<name>A0A147BPS6_IXORI</name>
<organism evidence="2">
    <name type="scientific">Ixodes ricinus</name>
    <name type="common">Common tick</name>
    <name type="synonym">Acarus ricinus</name>
    <dbReference type="NCBI Taxonomy" id="34613"/>
    <lineage>
        <taxon>Eukaryota</taxon>
        <taxon>Metazoa</taxon>
        <taxon>Ecdysozoa</taxon>
        <taxon>Arthropoda</taxon>
        <taxon>Chelicerata</taxon>
        <taxon>Arachnida</taxon>
        <taxon>Acari</taxon>
        <taxon>Parasitiformes</taxon>
        <taxon>Ixodida</taxon>
        <taxon>Ixodoidea</taxon>
        <taxon>Ixodidae</taxon>
        <taxon>Ixodinae</taxon>
        <taxon>Ixodes</taxon>
    </lineage>
</organism>
<feature type="signal peptide" evidence="1">
    <location>
        <begin position="1"/>
        <end position="15"/>
    </location>
</feature>
<keyword evidence="1" id="KW-0732">Signal</keyword>
<dbReference type="PANTHER" id="PTHR11505">
    <property type="entry name" value="L1 TRANSPOSABLE ELEMENT-RELATED"/>
    <property type="match status" value="1"/>
</dbReference>
<evidence type="ECO:0000313" key="2">
    <source>
        <dbReference type="EMBL" id="JAR92776.1"/>
    </source>
</evidence>
<dbReference type="Gene3D" id="3.30.70.1820">
    <property type="entry name" value="L1 transposable element, RRM domain"/>
    <property type="match status" value="1"/>
</dbReference>
<accession>A0A147BPS6</accession>
<dbReference type="EMBL" id="GEGO01002628">
    <property type="protein sequence ID" value="JAR92776.1"/>
    <property type="molecule type" value="Transcribed_RNA"/>
</dbReference>
<proteinExistence type="predicted"/>
<evidence type="ECO:0000256" key="1">
    <source>
        <dbReference type="SAM" id="SignalP"/>
    </source>
</evidence>
<reference evidence="2" key="1">
    <citation type="journal article" date="2018" name="PLoS Negl. Trop. Dis.">
        <title>Sialome diversity of ticks revealed by RNAseq of single tick salivary glands.</title>
        <authorList>
            <person name="Perner J."/>
            <person name="Kropackova S."/>
            <person name="Kopacek P."/>
            <person name="Ribeiro J.M."/>
        </authorList>
    </citation>
    <scope>NUCLEOTIDE SEQUENCE</scope>
    <source>
        <strain evidence="2">Siblings of single egg batch collected in Ceske Budejovice</strain>
        <tissue evidence="2">Salivary glands</tissue>
    </source>
</reference>
<dbReference type="InterPro" id="IPR004244">
    <property type="entry name" value="Transposase_22"/>
</dbReference>
<evidence type="ECO:0008006" key="3">
    <source>
        <dbReference type="Google" id="ProtNLM"/>
    </source>
</evidence>
<sequence length="385" mass="42682">MFSFVLLRALLPVLASSDGSTTCTIWSNENQPSGYDPAITNASSRPADPSLKPLILGQVWRAPSSSTATYPPTINQPTPPISLCGLGGCATTQTTNPFKFFVQVSKPCSLFSKKTSNYFLIQLPSPQCCVVISIECFHTIRSLLLQSGDIETNPGLDTNAILDELKKLSTGQSKLLAEVQDLKTQLLTTDKAISDLSGRMTALENHYQNLAPVRTELENVKIETAQTARLVCGLEARFDDAENHSRRNNLIFYGIPNSTGSETFAQSEQLVIRHCRDHLNITIDPKEIERAHRLGHHTSDRPRPVIVKFTFYKTKDTILSNGRKFKGTSFSVGEDFSRPVQNARKHLLAFAKSKNSAFSLRFKTVLMGPKRYVFDEPSQTVKETA</sequence>
<dbReference type="AlphaFoldDB" id="A0A147BPS6"/>